<reference evidence="1 2" key="1">
    <citation type="submission" date="2024-09" db="EMBL/GenBank/DDBJ databases">
        <authorList>
            <person name="Lee S.D."/>
        </authorList>
    </citation>
    <scope>NUCLEOTIDE SEQUENCE [LARGE SCALE GENOMIC DNA]</scope>
    <source>
        <strain evidence="1 2">N8-3</strain>
    </source>
</reference>
<name>A0ABV6W2B0_9ACTN</name>
<dbReference type="Proteomes" id="UP001592531">
    <property type="component" value="Unassembled WGS sequence"/>
</dbReference>
<sequence length="67" mass="7258">MEITFIQGDITEQRVDAVVGWPLDDAARIAVRAVGDAALESGSGVEEARFVLFGVEAYQAFDSVRLE</sequence>
<dbReference type="SUPFAM" id="SSF52949">
    <property type="entry name" value="Macro domain-like"/>
    <property type="match status" value="1"/>
</dbReference>
<dbReference type="RefSeq" id="WP_380540748.1">
    <property type="nucleotide sequence ID" value="NZ_JBHFAB010000023.1"/>
</dbReference>
<evidence type="ECO:0000313" key="2">
    <source>
        <dbReference type="Proteomes" id="UP001592531"/>
    </source>
</evidence>
<dbReference type="EMBL" id="JBHFAB010000023">
    <property type="protein sequence ID" value="MFC1420125.1"/>
    <property type="molecule type" value="Genomic_DNA"/>
</dbReference>
<proteinExistence type="predicted"/>
<dbReference type="InterPro" id="IPR043472">
    <property type="entry name" value="Macro_dom-like"/>
</dbReference>
<dbReference type="Gene3D" id="3.40.220.10">
    <property type="entry name" value="Leucine Aminopeptidase, subunit E, domain 1"/>
    <property type="match status" value="1"/>
</dbReference>
<keyword evidence="2" id="KW-1185">Reference proteome</keyword>
<accession>A0ABV6W2B0</accession>
<evidence type="ECO:0000313" key="1">
    <source>
        <dbReference type="EMBL" id="MFC1420125.1"/>
    </source>
</evidence>
<gene>
    <name evidence="1" type="ORF">ACEZDE_26305</name>
</gene>
<evidence type="ECO:0008006" key="3">
    <source>
        <dbReference type="Google" id="ProtNLM"/>
    </source>
</evidence>
<protein>
    <recommendedName>
        <fullName evidence="3">Leucyl aminopeptidase</fullName>
    </recommendedName>
</protein>
<comment type="caution">
    <text evidence="1">The sequence shown here is derived from an EMBL/GenBank/DDBJ whole genome shotgun (WGS) entry which is preliminary data.</text>
</comment>
<organism evidence="1 2">
    <name type="scientific">Streptacidiphilus cavernicola</name>
    <dbReference type="NCBI Taxonomy" id="3342716"/>
    <lineage>
        <taxon>Bacteria</taxon>
        <taxon>Bacillati</taxon>
        <taxon>Actinomycetota</taxon>
        <taxon>Actinomycetes</taxon>
        <taxon>Kitasatosporales</taxon>
        <taxon>Streptomycetaceae</taxon>
        <taxon>Streptacidiphilus</taxon>
    </lineage>
</organism>